<dbReference type="AlphaFoldDB" id="A0AA37T8X8"/>
<dbReference type="PANTHER" id="PTHR36505">
    <property type="entry name" value="BLR1072 PROTEIN"/>
    <property type="match status" value="1"/>
</dbReference>
<evidence type="ECO:0000313" key="2">
    <source>
        <dbReference type="EMBL" id="GLS68976.1"/>
    </source>
</evidence>
<evidence type="ECO:0000259" key="1">
    <source>
        <dbReference type="Pfam" id="PF05239"/>
    </source>
</evidence>
<dbReference type="PANTHER" id="PTHR36505:SF1">
    <property type="entry name" value="BLR1072 PROTEIN"/>
    <property type="match status" value="1"/>
</dbReference>
<keyword evidence="3" id="KW-1185">Reference proteome</keyword>
<comment type="caution">
    <text evidence="2">The sequence shown here is derived from an EMBL/GenBank/DDBJ whole genome shotgun (WGS) entry which is preliminary data.</text>
</comment>
<reference evidence="3" key="1">
    <citation type="journal article" date="2019" name="Int. J. Syst. Evol. Microbiol.">
        <title>The Global Catalogue of Microorganisms (GCM) 10K type strain sequencing project: providing services to taxonomists for standard genome sequencing and annotation.</title>
        <authorList>
            <consortium name="The Broad Institute Genomics Platform"/>
            <consortium name="The Broad Institute Genome Sequencing Center for Infectious Disease"/>
            <person name="Wu L."/>
            <person name="Ma J."/>
        </authorList>
    </citation>
    <scope>NUCLEOTIDE SEQUENCE [LARGE SCALE GENOMIC DNA]</scope>
    <source>
        <strain evidence="3">NBRC 103632</strain>
    </source>
</reference>
<dbReference type="SUPFAM" id="SSF50346">
    <property type="entry name" value="PRC-barrel domain"/>
    <property type="match status" value="1"/>
</dbReference>
<dbReference type="RefSeq" id="WP_238199078.1">
    <property type="nucleotide sequence ID" value="NZ_BPQZ01000031.1"/>
</dbReference>
<evidence type="ECO:0000313" key="3">
    <source>
        <dbReference type="Proteomes" id="UP001157440"/>
    </source>
</evidence>
<dbReference type="EMBL" id="BSPL01000009">
    <property type="protein sequence ID" value="GLS68976.1"/>
    <property type="molecule type" value="Genomic_DNA"/>
</dbReference>
<feature type="domain" description="PRC-barrel" evidence="1">
    <location>
        <begin position="22"/>
        <end position="97"/>
    </location>
</feature>
<gene>
    <name evidence="2" type="ORF">GCM10007890_09880</name>
</gene>
<organism evidence="2 3">
    <name type="scientific">Methylobacterium tardum</name>
    <dbReference type="NCBI Taxonomy" id="374432"/>
    <lineage>
        <taxon>Bacteria</taxon>
        <taxon>Pseudomonadati</taxon>
        <taxon>Pseudomonadota</taxon>
        <taxon>Alphaproteobacteria</taxon>
        <taxon>Hyphomicrobiales</taxon>
        <taxon>Methylobacteriaceae</taxon>
        <taxon>Methylobacterium</taxon>
    </lineage>
</organism>
<accession>A0AA37T8X8</accession>
<name>A0AA37T8X8_9HYPH</name>
<dbReference type="Gene3D" id="2.30.30.240">
    <property type="entry name" value="PRC-barrel domain"/>
    <property type="match status" value="1"/>
</dbReference>
<dbReference type="Pfam" id="PF05239">
    <property type="entry name" value="PRC"/>
    <property type="match status" value="1"/>
</dbReference>
<dbReference type="InterPro" id="IPR027275">
    <property type="entry name" value="PRC-brl_dom"/>
</dbReference>
<protein>
    <submittedName>
        <fullName evidence="2">Photosystem reaction center subunit H</fullName>
    </submittedName>
</protein>
<proteinExistence type="predicted"/>
<dbReference type="Proteomes" id="UP001157440">
    <property type="component" value="Unassembled WGS sequence"/>
</dbReference>
<sequence length="148" mass="16247">MVEPHTLGADARSDAARASNLIASDKVEGTEVHLGGSASIGYIKRLLIDKPSGRIVYAIVRLTGMSSQPAGERAVPWQALTYNAELGAYDINGTDEQLRSGPIYPETTSDPTFDPAWEEHVHHYFNTEPYWNTEADRATDVPFGKKKT</sequence>
<dbReference type="InterPro" id="IPR011033">
    <property type="entry name" value="PRC_barrel-like_sf"/>
</dbReference>